<gene>
    <name evidence="1" type="ORF">SAMN04489742_1267</name>
</gene>
<dbReference type="GO" id="GO:0005829">
    <property type="term" value="C:cytosol"/>
    <property type="evidence" value="ECO:0007669"/>
    <property type="project" value="TreeGrafter"/>
</dbReference>
<sequence>MGASPALHKEPRVLEIETLEQFDQLVAEGAKTLRAGAGQSLSGWHFQSVDLRERSGVLRDLDPSGAIFLGCDFEPGMEEWLRARGALLFPILPGIPFDAYRAAVYTPAELFDGLATAEYEATPDAIIYAWSTQPAARVNLDATLAASLHDHAVGDAMDALFDGPGFNGRKLVGVMGGHAAERGSKTYDDAARLGRQLAKAGCAVATGGGPGAMEAANLGAYLSSAEDSAFVQALASLAEVPSFRPSVTAWARAAARVLEQHPAGVVNLGIPTWHYGHEPPNLFATHIAKYFANAIREAVLLERCNGGIVFLPGAGGTVQEIFQDACENYYATPEKLSPMILVGASYWTDELPVWPLLQSLARGRAMEDAIHLVDSVEAAVELTHP</sequence>
<dbReference type="SUPFAM" id="SSF102405">
    <property type="entry name" value="MCP/YpsA-like"/>
    <property type="match status" value="1"/>
</dbReference>
<protein>
    <submittedName>
        <fullName evidence="1">Predicted Rossmann fold nucleotide-binding protein</fullName>
    </submittedName>
</protein>
<dbReference type="InterPro" id="IPR041164">
    <property type="entry name" value="LDcluster4"/>
</dbReference>
<dbReference type="PANTHER" id="PTHR43393:SF3">
    <property type="entry name" value="LYSINE DECARBOXYLASE-LIKE PROTEIN"/>
    <property type="match status" value="1"/>
</dbReference>
<dbReference type="KEGG" id="acry:AC20117_11020"/>
<dbReference type="STRING" id="37928.SAMN04489742_1267"/>
<accession>A0A1H1B833</accession>
<dbReference type="Gene3D" id="3.40.50.450">
    <property type="match status" value="1"/>
</dbReference>
<dbReference type="OrthoDB" id="9807160at2"/>
<proteinExistence type="predicted"/>
<dbReference type="PANTHER" id="PTHR43393">
    <property type="entry name" value="CYTOKININ RIBOSIDE 5'-MONOPHOSPHATE PHOSPHORIBOHYDROLASE"/>
    <property type="match status" value="1"/>
</dbReference>
<evidence type="ECO:0000313" key="2">
    <source>
        <dbReference type="Proteomes" id="UP000181917"/>
    </source>
</evidence>
<dbReference type="Pfam" id="PF18306">
    <property type="entry name" value="LDcluster4"/>
    <property type="match status" value="1"/>
</dbReference>
<dbReference type="Proteomes" id="UP000181917">
    <property type="component" value="Unassembled WGS sequence"/>
</dbReference>
<dbReference type="AlphaFoldDB" id="A0A1H1B833"/>
<name>A0A1H1B833_9MICC</name>
<reference evidence="1 2" key="1">
    <citation type="submission" date="2016-10" db="EMBL/GenBank/DDBJ databases">
        <authorList>
            <person name="de Groot N.N."/>
        </authorList>
    </citation>
    <scope>NUCLEOTIDE SEQUENCE [LARGE SCALE GENOMIC DNA]</scope>
    <source>
        <strain evidence="1 2">DSM 20117</strain>
    </source>
</reference>
<keyword evidence="2" id="KW-1185">Reference proteome</keyword>
<evidence type="ECO:0000313" key="1">
    <source>
        <dbReference type="EMBL" id="SDQ47566.1"/>
    </source>
</evidence>
<dbReference type="InterPro" id="IPR052341">
    <property type="entry name" value="LOG_family_nucleotidases"/>
</dbReference>
<organism evidence="1 2">
    <name type="scientific">Crystallibacter crystallopoietes</name>
    <dbReference type="NCBI Taxonomy" id="37928"/>
    <lineage>
        <taxon>Bacteria</taxon>
        <taxon>Bacillati</taxon>
        <taxon>Actinomycetota</taxon>
        <taxon>Actinomycetes</taxon>
        <taxon>Micrococcales</taxon>
        <taxon>Micrococcaceae</taxon>
        <taxon>Crystallibacter</taxon>
    </lineage>
</organism>
<dbReference type="EMBL" id="FNKH01000002">
    <property type="protein sequence ID" value="SDQ47566.1"/>
    <property type="molecule type" value="Genomic_DNA"/>
</dbReference>
<dbReference type="RefSeq" id="WP_074699697.1">
    <property type="nucleotide sequence ID" value="NZ_CP018863.1"/>
</dbReference>